<comment type="caution">
    <text evidence="1">The sequence shown here is derived from an EMBL/GenBank/DDBJ whole genome shotgun (WGS) entry which is preliminary data.</text>
</comment>
<dbReference type="Proteomes" id="UP001497472">
    <property type="component" value="Unassembled WGS sequence"/>
</dbReference>
<sequence>MRELSFRCDVSELKVSSGSKDILGPVLGPNLYQLPGVDLDSARHLGSVDLPTSIMHDAFYLKSNWICDSGTKWNHKMATLQYFKYIYL</sequence>
<dbReference type="AlphaFoldDB" id="A0AAV1JTE4"/>
<gene>
    <name evidence="1" type="ORF">LNINA_LOCUS10508</name>
</gene>
<reference evidence="1 2" key="1">
    <citation type="submission" date="2023-11" db="EMBL/GenBank/DDBJ databases">
        <authorList>
            <person name="Okamura Y."/>
        </authorList>
    </citation>
    <scope>NUCLEOTIDE SEQUENCE [LARGE SCALE GENOMIC DNA]</scope>
</reference>
<accession>A0AAV1JTE4</accession>
<protein>
    <submittedName>
        <fullName evidence="1">Uncharacterized protein</fullName>
    </submittedName>
</protein>
<name>A0AAV1JTE4_9NEOP</name>
<keyword evidence="2" id="KW-1185">Reference proteome</keyword>
<evidence type="ECO:0000313" key="1">
    <source>
        <dbReference type="EMBL" id="CAK1551363.1"/>
    </source>
</evidence>
<organism evidence="1 2">
    <name type="scientific">Leptosia nina</name>
    <dbReference type="NCBI Taxonomy" id="320188"/>
    <lineage>
        <taxon>Eukaryota</taxon>
        <taxon>Metazoa</taxon>
        <taxon>Ecdysozoa</taxon>
        <taxon>Arthropoda</taxon>
        <taxon>Hexapoda</taxon>
        <taxon>Insecta</taxon>
        <taxon>Pterygota</taxon>
        <taxon>Neoptera</taxon>
        <taxon>Endopterygota</taxon>
        <taxon>Lepidoptera</taxon>
        <taxon>Glossata</taxon>
        <taxon>Ditrysia</taxon>
        <taxon>Papilionoidea</taxon>
        <taxon>Pieridae</taxon>
        <taxon>Pierinae</taxon>
        <taxon>Leptosia</taxon>
    </lineage>
</organism>
<evidence type="ECO:0000313" key="2">
    <source>
        <dbReference type="Proteomes" id="UP001497472"/>
    </source>
</evidence>
<dbReference type="EMBL" id="CAVLEF010000122">
    <property type="protein sequence ID" value="CAK1551363.1"/>
    <property type="molecule type" value="Genomic_DNA"/>
</dbReference>
<proteinExistence type="predicted"/>